<proteinExistence type="predicted"/>
<comment type="caution">
    <text evidence="1">The sequence shown here is derived from an EMBL/GenBank/DDBJ whole genome shotgun (WGS) entry which is preliminary data.</text>
</comment>
<dbReference type="AlphaFoldDB" id="A0A162FQ21"/>
<dbReference type="EMBL" id="LWMU01000050">
    <property type="protein sequence ID" value="KZX13420.1"/>
    <property type="molecule type" value="Genomic_DNA"/>
</dbReference>
<dbReference type="PATRIC" id="fig|66851.6.peg.716"/>
<reference evidence="2" key="1">
    <citation type="journal article" date="2016" name="Genome Announc.">
        <title>Draft Genome Sequences of Methanobrevibacter curvatus DSM11111, Methanobrevibacter cuticularis DSM11139, Methanobrevibacter filiformis DSM11501, and Methanobrevibacter oralis DSM7256.</title>
        <authorList>
            <person name="Poehlein A."/>
            <person name="Seedorf H."/>
        </authorList>
    </citation>
    <scope>NUCLEOTIDE SEQUENCE [LARGE SCALE GENOMIC DNA]</scope>
    <source>
        <strain evidence="2">DSM 7256 / JCM 30027 / ZR</strain>
    </source>
</reference>
<sequence length="254" mass="28192">MVNFKTRVFFEEEQQIIGAEVIVQSENGDKIGAIQIVDEQELNALRAQLDVLDSTYIKRGELSETLNNAMLTTPINATKLNGLESDKFAKTNHSHNYSPLSHAAPTNMYGVGSTTDYGHCKTIDNLNSKGYLAGEALSAKQGKVLNDKINNVANKNGWSSKKTINSFASYSVNPDLRLVSLSYNREDYTGFKSSGGHKTLHTNFIPDAYRPGTRLTIPIYRGDVVASISGRDLLLHSLRTFPTIGVHFKMLWKY</sequence>
<evidence type="ECO:0000313" key="1">
    <source>
        <dbReference type="EMBL" id="KZX13420.1"/>
    </source>
</evidence>
<dbReference type="Proteomes" id="UP000077428">
    <property type="component" value="Unassembled WGS sequence"/>
</dbReference>
<dbReference type="STRING" id="66851.MBORA_06480"/>
<gene>
    <name evidence="1" type="ORF">MBORA_06480</name>
</gene>
<evidence type="ECO:0000313" key="2">
    <source>
        <dbReference type="Proteomes" id="UP000077428"/>
    </source>
</evidence>
<name>A0A162FQ21_METOA</name>
<dbReference type="Pfam" id="PF22337">
    <property type="entry name" value="Phage_fiber_rpt"/>
    <property type="match status" value="1"/>
</dbReference>
<accession>A0A162FQ21</accession>
<dbReference type="RefSeq" id="WP_042693407.1">
    <property type="nucleotide sequence ID" value="NZ_CABMAB010000021.1"/>
</dbReference>
<protein>
    <submittedName>
        <fullName evidence="1">Uncharacterized protein</fullName>
    </submittedName>
</protein>
<organism evidence="1 2">
    <name type="scientific">Methanobrevibacter oralis</name>
    <dbReference type="NCBI Taxonomy" id="66851"/>
    <lineage>
        <taxon>Archaea</taxon>
        <taxon>Methanobacteriati</taxon>
        <taxon>Methanobacteriota</taxon>
        <taxon>Methanomada group</taxon>
        <taxon>Methanobacteria</taxon>
        <taxon>Methanobacteriales</taxon>
        <taxon>Methanobacteriaceae</taxon>
        <taxon>Methanobrevibacter</taxon>
    </lineage>
</organism>
<dbReference type="InterPro" id="IPR054500">
    <property type="entry name" value="Phage_fiber_rpt"/>
</dbReference>
<keyword evidence="2" id="KW-1185">Reference proteome</keyword>